<dbReference type="Gene3D" id="1.10.510.10">
    <property type="entry name" value="Transferase(Phosphotransferase) domain 1"/>
    <property type="match status" value="1"/>
</dbReference>
<evidence type="ECO:0000256" key="3">
    <source>
        <dbReference type="ARBA" id="ARBA00022679"/>
    </source>
</evidence>
<gene>
    <name evidence="11" type="ORF">GNLVRS02_ARAD1D43912g</name>
</gene>
<proteinExistence type="predicted"/>
<name>A0A060TD07_BLAAD</name>
<feature type="region of interest" description="Disordered" evidence="9">
    <location>
        <begin position="357"/>
        <end position="384"/>
    </location>
</feature>
<evidence type="ECO:0000259" key="10">
    <source>
        <dbReference type="SMART" id="SM01331"/>
    </source>
</evidence>
<dbReference type="SMART" id="SM01331">
    <property type="entry name" value="DUF3635"/>
    <property type="match status" value="1"/>
</dbReference>
<feature type="compositionally biased region" description="Basic residues" evidence="9">
    <location>
        <begin position="29"/>
        <end position="38"/>
    </location>
</feature>
<dbReference type="InterPro" id="IPR011009">
    <property type="entry name" value="Kinase-like_dom_sf"/>
</dbReference>
<feature type="domain" description="Serine/threonine-protein kinase haspin C-terminal" evidence="10">
    <location>
        <begin position="758"/>
        <end position="877"/>
    </location>
</feature>
<accession>A0A060TD07</accession>
<evidence type="ECO:0000256" key="1">
    <source>
        <dbReference type="ARBA" id="ARBA00012513"/>
    </source>
</evidence>
<dbReference type="Gene3D" id="3.30.200.20">
    <property type="entry name" value="Phosphorylase Kinase, domain 1"/>
    <property type="match status" value="1"/>
</dbReference>
<reference evidence="11" key="2">
    <citation type="submission" date="2014-06" db="EMBL/GenBank/DDBJ databases">
        <title>The complete genome of Blastobotrys (Arxula) adeninivorans LS3 - a yeast of biotechnological interest.</title>
        <authorList>
            <person name="Kunze G."/>
            <person name="Gaillardin C."/>
            <person name="Czernicka M."/>
            <person name="Durrens P."/>
            <person name="Martin T."/>
            <person name="Boer E."/>
            <person name="Gabaldon T."/>
            <person name="Cruz J."/>
            <person name="Talla E."/>
            <person name="Marck C."/>
            <person name="Goffeau A."/>
            <person name="Barbe V."/>
            <person name="Baret P."/>
            <person name="Baronian K."/>
            <person name="Beier S."/>
            <person name="Bleykasten C."/>
            <person name="Bode R."/>
            <person name="Casaregola S."/>
            <person name="Despons L."/>
            <person name="Fairhead C."/>
            <person name="Giersberg M."/>
            <person name="Gierski P."/>
            <person name="Hahnel U."/>
            <person name="Hartmann A."/>
            <person name="Jankowska D."/>
            <person name="Jubin C."/>
            <person name="Jung P."/>
            <person name="Lafontaine I."/>
            <person name="Leh-Louis V."/>
            <person name="Lemaire M."/>
            <person name="Marcet-Houben M."/>
            <person name="Mascher M."/>
            <person name="Morel G."/>
            <person name="Richard G.-F."/>
            <person name="Riechen J."/>
            <person name="Sacerdot C."/>
            <person name="Sarkar A."/>
            <person name="Savel G."/>
            <person name="Schacherer J."/>
            <person name="Sherman D."/>
            <person name="Straub M.-L."/>
            <person name="Stein N."/>
            <person name="Thierry A."/>
            <person name="Trautwein-Schult A."/>
            <person name="Westhof E."/>
            <person name="Worch S."/>
            <person name="Dujon B."/>
            <person name="Souciet J.-L."/>
            <person name="Wincker P."/>
            <person name="Scholz U."/>
            <person name="Neuveglise N."/>
        </authorList>
    </citation>
    <scope>NUCLEOTIDE SEQUENCE</scope>
    <source>
        <strain evidence="11">LS3</strain>
    </source>
</reference>
<protein>
    <recommendedName>
        <fullName evidence="1">non-specific serine/threonine protein kinase</fullName>
        <ecNumber evidence="1">2.7.11.1</ecNumber>
    </recommendedName>
</protein>
<feature type="region of interest" description="Disordered" evidence="9">
    <location>
        <begin position="130"/>
        <end position="153"/>
    </location>
</feature>
<dbReference type="GO" id="GO:0005524">
    <property type="term" value="F:ATP binding"/>
    <property type="evidence" value="ECO:0007669"/>
    <property type="project" value="UniProtKB-KW"/>
</dbReference>
<dbReference type="InterPro" id="IPR024604">
    <property type="entry name" value="GSG2_C"/>
</dbReference>
<feature type="compositionally biased region" description="Polar residues" evidence="9">
    <location>
        <begin position="314"/>
        <end position="323"/>
    </location>
</feature>
<evidence type="ECO:0000256" key="8">
    <source>
        <dbReference type="ARBA" id="ARBA00048679"/>
    </source>
</evidence>
<reference evidence="11" key="1">
    <citation type="submission" date="2014-02" db="EMBL/GenBank/DDBJ databases">
        <authorList>
            <person name="Genoscope - CEA"/>
        </authorList>
    </citation>
    <scope>NUCLEOTIDE SEQUENCE</scope>
    <source>
        <strain evidence="11">LS3</strain>
    </source>
</reference>
<evidence type="ECO:0000313" key="11">
    <source>
        <dbReference type="EMBL" id="CDP38843.1"/>
    </source>
</evidence>
<keyword evidence="3" id="KW-0808">Transferase</keyword>
<sequence length="941" mass="103284">MGEVSNHSRSRSFFGSGSNPLLFSSSKTYGKKRSKGHKPALTQSHIEQQLWTKPESTSEPKSRVRASSVSVVSNPGGPDHKPSHNSNRSVSGPLVGLGVLDFESTNDSSWESETTQVLKEVVSRPRPVSVASSFSVNTTASEKSTKSNNNGRLSRVARALSNMSLSSNSTVEGNPVAASKHTSMASTVSTLNNRSSFLGIVSVGESNEQSLQDRRNSARKSLSILTQQSNNGGVNGSSNDQFEHDKIAAAESVDDTPKLVNDLQYSQHHPPTTQEVEALDIPRVPCSDYSNPAYSPASTAPSLQSKDSSRYEQPMSSPSAQSFLSYKKSGSELRYKRVNKIAISGPTGMADSSEYFADSASVTSTTASSTRSTRRRSGHKNGSSIFSSISSSSMLFVPKEQPTTKSPQLSSHAAPVKKSSFADIKRSIMSFSASSTNLFRHVSSSSKSNHHQQSEDKPMISLPTPIDTSREKLRNKLRASNSLMSLARSDTSDSLVAVPMAQHVQSQLDALLGLCNSSSICDFDSYIGDVTRSADMVKLAEASFSEVYVQDDPKTNTSKVYKIIPFGNEELELLPVQDIIQELSIARLLMSLDGFVDVIDAAVVRGKYPQYLIDRWDDFANTKESENYRPDYFPDNQLYCIMVLSNAGTDLEHFPVASWLEAETIFWQTVHCLAVAEQRYQFEHRDLHWGNLVISVPKHDEAGDGSNNNDESTLGMENLDINDYDYDHNDLRVTLIDYTLSRATNLDGTVIYTRLDHPDFFRGKGDYQFDIYRFMRSHIASSSAPGTPNSKGAGKMNGTPIMSHANASTSSLQVNKDIDWAAFTSKTNVMWLHYVCDKLVTAKGLEKVVSTKSGRLSIGGSNGSLRSAYKNGASVMSEEARACKVMELVHRTIDPRKKVFSKKNGQASFADFDSAKDFFLWAKDNKLIPRHVLTNLINTLL</sequence>
<dbReference type="SUPFAM" id="SSF56112">
    <property type="entry name" value="Protein kinase-like (PK-like)"/>
    <property type="match status" value="1"/>
</dbReference>
<dbReference type="GO" id="GO:0035556">
    <property type="term" value="P:intracellular signal transduction"/>
    <property type="evidence" value="ECO:0007669"/>
    <property type="project" value="TreeGrafter"/>
</dbReference>
<feature type="region of interest" description="Disordered" evidence="9">
    <location>
        <begin position="442"/>
        <end position="465"/>
    </location>
</feature>
<evidence type="ECO:0000256" key="9">
    <source>
        <dbReference type="SAM" id="MobiDB-lite"/>
    </source>
</evidence>
<dbReference type="PANTHER" id="PTHR24419:SF18">
    <property type="entry name" value="SERINE_THREONINE-PROTEIN KINASE HASPIN"/>
    <property type="match status" value="1"/>
</dbReference>
<dbReference type="GO" id="GO:0005737">
    <property type="term" value="C:cytoplasm"/>
    <property type="evidence" value="ECO:0007669"/>
    <property type="project" value="TreeGrafter"/>
</dbReference>
<feature type="region of interest" description="Disordered" evidence="9">
    <location>
        <begin position="1"/>
        <end position="92"/>
    </location>
</feature>
<dbReference type="GO" id="GO:0072354">
    <property type="term" value="F:histone H3T3 kinase activity"/>
    <property type="evidence" value="ECO:0007669"/>
    <property type="project" value="TreeGrafter"/>
</dbReference>
<dbReference type="PANTHER" id="PTHR24419">
    <property type="entry name" value="INTERLEUKIN-1 RECEPTOR-ASSOCIATED KINASE"/>
    <property type="match status" value="1"/>
</dbReference>
<keyword evidence="5" id="KW-0418">Kinase</keyword>
<dbReference type="GO" id="GO:0005634">
    <property type="term" value="C:nucleus"/>
    <property type="evidence" value="ECO:0007669"/>
    <property type="project" value="TreeGrafter"/>
</dbReference>
<dbReference type="GO" id="GO:0000278">
    <property type="term" value="P:mitotic cell cycle"/>
    <property type="evidence" value="ECO:0007669"/>
    <property type="project" value="TreeGrafter"/>
</dbReference>
<feature type="compositionally biased region" description="Polar residues" evidence="9">
    <location>
        <begin position="288"/>
        <end position="306"/>
    </location>
</feature>
<evidence type="ECO:0000256" key="5">
    <source>
        <dbReference type="ARBA" id="ARBA00022777"/>
    </source>
</evidence>
<keyword evidence="4" id="KW-0547">Nucleotide-binding</keyword>
<dbReference type="EMBL" id="HG937694">
    <property type="protein sequence ID" value="CDP38843.1"/>
    <property type="molecule type" value="Genomic_DNA"/>
</dbReference>
<comment type="catalytic activity">
    <reaction evidence="7">
        <text>L-threonyl-[protein] + ATP = O-phospho-L-threonyl-[protein] + ADP + H(+)</text>
        <dbReference type="Rhea" id="RHEA:46608"/>
        <dbReference type="Rhea" id="RHEA-COMP:11060"/>
        <dbReference type="Rhea" id="RHEA-COMP:11605"/>
        <dbReference type="ChEBI" id="CHEBI:15378"/>
        <dbReference type="ChEBI" id="CHEBI:30013"/>
        <dbReference type="ChEBI" id="CHEBI:30616"/>
        <dbReference type="ChEBI" id="CHEBI:61977"/>
        <dbReference type="ChEBI" id="CHEBI:456216"/>
        <dbReference type="EC" id="2.7.11.1"/>
    </reaction>
</comment>
<dbReference type="AlphaFoldDB" id="A0A060TD07"/>
<comment type="catalytic activity">
    <reaction evidence="8">
        <text>L-seryl-[protein] + ATP = O-phospho-L-seryl-[protein] + ADP + H(+)</text>
        <dbReference type="Rhea" id="RHEA:17989"/>
        <dbReference type="Rhea" id="RHEA-COMP:9863"/>
        <dbReference type="Rhea" id="RHEA-COMP:11604"/>
        <dbReference type="ChEBI" id="CHEBI:15378"/>
        <dbReference type="ChEBI" id="CHEBI:29999"/>
        <dbReference type="ChEBI" id="CHEBI:30616"/>
        <dbReference type="ChEBI" id="CHEBI:83421"/>
        <dbReference type="ChEBI" id="CHEBI:456216"/>
        <dbReference type="EC" id="2.7.11.1"/>
    </reaction>
</comment>
<feature type="region of interest" description="Disordered" evidence="9">
    <location>
        <begin position="287"/>
        <end position="323"/>
    </location>
</feature>
<keyword evidence="6" id="KW-0067">ATP-binding</keyword>
<organism evidence="11">
    <name type="scientific">Blastobotrys adeninivorans</name>
    <name type="common">Yeast</name>
    <name type="synonym">Arxula adeninivorans</name>
    <dbReference type="NCBI Taxonomy" id="409370"/>
    <lineage>
        <taxon>Eukaryota</taxon>
        <taxon>Fungi</taxon>
        <taxon>Dikarya</taxon>
        <taxon>Ascomycota</taxon>
        <taxon>Saccharomycotina</taxon>
        <taxon>Dipodascomycetes</taxon>
        <taxon>Dipodascales</taxon>
        <taxon>Trichomonascaceae</taxon>
        <taxon>Blastobotrys</taxon>
    </lineage>
</organism>
<evidence type="ECO:0000256" key="4">
    <source>
        <dbReference type="ARBA" id="ARBA00022741"/>
    </source>
</evidence>
<keyword evidence="2" id="KW-0723">Serine/threonine-protein kinase</keyword>
<evidence type="ECO:0000256" key="6">
    <source>
        <dbReference type="ARBA" id="ARBA00022840"/>
    </source>
</evidence>
<feature type="compositionally biased region" description="Polar residues" evidence="9">
    <location>
        <begin position="41"/>
        <end position="55"/>
    </location>
</feature>
<dbReference type="Pfam" id="PF12330">
    <property type="entry name" value="Haspin_kinase"/>
    <property type="match status" value="1"/>
</dbReference>
<feature type="compositionally biased region" description="Polar residues" evidence="9">
    <location>
        <begin position="137"/>
        <end position="152"/>
    </location>
</feature>
<dbReference type="EC" id="2.7.11.1" evidence="1"/>
<feature type="compositionally biased region" description="Polar residues" evidence="9">
    <location>
        <begin position="19"/>
        <end position="28"/>
    </location>
</feature>
<feature type="compositionally biased region" description="Low complexity" evidence="9">
    <location>
        <begin position="359"/>
        <end position="371"/>
    </location>
</feature>
<evidence type="ECO:0000256" key="7">
    <source>
        <dbReference type="ARBA" id="ARBA00047899"/>
    </source>
</evidence>
<evidence type="ECO:0000256" key="2">
    <source>
        <dbReference type="ARBA" id="ARBA00022527"/>
    </source>
</evidence>